<feature type="non-terminal residue" evidence="2">
    <location>
        <position position="237"/>
    </location>
</feature>
<dbReference type="FunFam" id="1.20.1280.50:FF:000005">
    <property type="entry name" value="F-box/LRR-repeat protein 3 isoform X1"/>
    <property type="match status" value="1"/>
</dbReference>
<dbReference type="InterPro" id="IPR036047">
    <property type="entry name" value="F-box-like_dom_sf"/>
</dbReference>
<name>A0A7K9IBM3_9PICI</name>
<protein>
    <submittedName>
        <fullName evidence="2">FBXL8 protein</fullName>
    </submittedName>
</protein>
<accession>A0A7K9IBM3</accession>
<dbReference type="Gene3D" id="3.80.10.10">
    <property type="entry name" value="Ribonuclease Inhibitor"/>
    <property type="match status" value="1"/>
</dbReference>
<dbReference type="InterPro" id="IPR032675">
    <property type="entry name" value="LRR_dom_sf"/>
</dbReference>
<evidence type="ECO:0000313" key="3">
    <source>
        <dbReference type="Proteomes" id="UP000534107"/>
    </source>
</evidence>
<feature type="non-terminal residue" evidence="2">
    <location>
        <position position="1"/>
    </location>
</feature>
<dbReference type="AlphaFoldDB" id="A0A7K9IBM3"/>
<dbReference type="OrthoDB" id="3219396at2759"/>
<dbReference type="SMART" id="SM00256">
    <property type="entry name" value="FBOX"/>
    <property type="match status" value="1"/>
</dbReference>
<dbReference type="Proteomes" id="UP000534107">
    <property type="component" value="Unassembled WGS sequence"/>
</dbReference>
<evidence type="ECO:0000259" key="1">
    <source>
        <dbReference type="PROSITE" id="PS50181"/>
    </source>
</evidence>
<dbReference type="SUPFAM" id="SSF52047">
    <property type="entry name" value="RNI-like"/>
    <property type="match status" value="1"/>
</dbReference>
<dbReference type="EMBL" id="VWZO01039505">
    <property type="protein sequence ID" value="NXH23493.1"/>
    <property type="molecule type" value="Genomic_DNA"/>
</dbReference>
<dbReference type="CDD" id="cd22121">
    <property type="entry name" value="F-box_FBXL8"/>
    <property type="match status" value="1"/>
</dbReference>
<organism evidence="2 3">
    <name type="scientific">Bucco capensis</name>
    <name type="common">collared puffbird</name>
    <dbReference type="NCBI Taxonomy" id="135168"/>
    <lineage>
        <taxon>Eukaryota</taxon>
        <taxon>Metazoa</taxon>
        <taxon>Chordata</taxon>
        <taxon>Craniata</taxon>
        <taxon>Vertebrata</taxon>
        <taxon>Euteleostomi</taxon>
        <taxon>Archelosauria</taxon>
        <taxon>Archosauria</taxon>
        <taxon>Dinosauria</taxon>
        <taxon>Saurischia</taxon>
        <taxon>Theropoda</taxon>
        <taxon>Coelurosauria</taxon>
        <taxon>Aves</taxon>
        <taxon>Neognathae</taxon>
        <taxon>Neoaves</taxon>
        <taxon>Telluraves</taxon>
        <taxon>Coraciimorphae</taxon>
        <taxon>Piciformes</taxon>
        <taxon>Bucconidae</taxon>
        <taxon>Bucco</taxon>
    </lineage>
</organism>
<gene>
    <name evidence="2" type="primary">Fbxl8</name>
    <name evidence="2" type="ORF">BUCCAP_R07301</name>
</gene>
<feature type="domain" description="F-box" evidence="1">
    <location>
        <begin position="6"/>
        <end position="52"/>
    </location>
</feature>
<proteinExistence type="predicted"/>
<dbReference type="SUPFAM" id="SSF81383">
    <property type="entry name" value="F-box domain"/>
    <property type="match status" value="1"/>
</dbReference>
<evidence type="ECO:0000313" key="2">
    <source>
        <dbReference type="EMBL" id="NXH23493.1"/>
    </source>
</evidence>
<comment type="caution">
    <text evidence="2">The sequence shown here is derived from an EMBL/GenBank/DDBJ whole genome shotgun (WGS) entry which is preliminary data.</text>
</comment>
<dbReference type="Pfam" id="PF12937">
    <property type="entry name" value="F-box-like"/>
    <property type="match status" value="1"/>
</dbReference>
<dbReference type="Gene3D" id="1.20.1280.50">
    <property type="match status" value="1"/>
</dbReference>
<sequence length="237" mass="27197">MLASAPEPQNYLPEEILIQIFRYLSVRDRYTACFVCRGWAAAVGVSSVWHITEISFDSEDEEGVLRLLLPFLSQIKHLKIAFDQSKEVNRENVRRVLDALAKQNHRLQKLCIVCHGENPFFYSGQDILQSIRNLCDTNNPTDLRHIDFREMPFTLDGELIELLATTNPNLQSLFINNLTLVCNVAPDTISKVLRVCPKLSALGVYYASLSENVFQELLKPQRADFTYLDIFCERLDK</sequence>
<dbReference type="InterPro" id="IPR001810">
    <property type="entry name" value="F-box_dom"/>
</dbReference>
<keyword evidence="3" id="KW-1185">Reference proteome</keyword>
<reference evidence="2 3" key="1">
    <citation type="submission" date="2019-09" db="EMBL/GenBank/DDBJ databases">
        <title>Bird 10,000 Genomes (B10K) Project - Family phase.</title>
        <authorList>
            <person name="Zhang G."/>
        </authorList>
    </citation>
    <scope>NUCLEOTIDE SEQUENCE [LARGE SCALE GENOMIC DNA]</scope>
    <source>
        <strain evidence="2">B10K-DU-001-16</strain>
        <tissue evidence="2">Muscle</tissue>
    </source>
</reference>
<dbReference type="PROSITE" id="PS50181">
    <property type="entry name" value="FBOX"/>
    <property type="match status" value="1"/>
</dbReference>